<proteinExistence type="inferred from homology"/>
<feature type="domain" description="AB hydrolase-1" evidence="2">
    <location>
        <begin position="20"/>
        <end position="255"/>
    </location>
</feature>
<evidence type="ECO:0000313" key="4">
    <source>
        <dbReference type="Proteomes" id="UP000267585"/>
    </source>
</evidence>
<dbReference type="InterPro" id="IPR029058">
    <property type="entry name" value="AB_hydrolase_fold"/>
</dbReference>
<comment type="caution">
    <text evidence="3">The sequence shown here is derived from an EMBL/GenBank/DDBJ whole genome shotgun (WGS) entry which is preliminary data.</text>
</comment>
<dbReference type="PANTHER" id="PTHR43039">
    <property type="entry name" value="ESTERASE-RELATED"/>
    <property type="match status" value="1"/>
</dbReference>
<dbReference type="Pfam" id="PF12697">
    <property type="entry name" value="Abhydrolase_6"/>
    <property type="match status" value="1"/>
</dbReference>
<dbReference type="SUPFAM" id="SSF53474">
    <property type="entry name" value="alpha/beta-Hydrolases"/>
    <property type="match status" value="1"/>
</dbReference>
<dbReference type="AlphaFoldDB" id="A0A430K5N5"/>
<organism evidence="3 4">
    <name type="scientific">Arenibacter aquaticus</name>
    <dbReference type="NCBI Taxonomy" id="2489054"/>
    <lineage>
        <taxon>Bacteria</taxon>
        <taxon>Pseudomonadati</taxon>
        <taxon>Bacteroidota</taxon>
        <taxon>Flavobacteriia</taxon>
        <taxon>Flavobacteriales</taxon>
        <taxon>Flavobacteriaceae</taxon>
        <taxon>Arenibacter</taxon>
    </lineage>
</organism>
<reference evidence="3 4" key="1">
    <citation type="submission" date="2018-11" db="EMBL/GenBank/DDBJ databases">
        <title>Arenibacter aquaticus sp.nov., a marine bacterium isolated from surface seawater in the South China Sea.</title>
        <authorList>
            <person name="Guo J."/>
            <person name="Sun J."/>
        </authorList>
    </citation>
    <scope>NUCLEOTIDE SEQUENCE [LARGE SCALE GENOMIC DNA]</scope>
    <source>
        <strain evidence="3 4">GUO666</strain>
    </source>
</reference>
<dbReference type="OrthoDB" id="9780932at2"/>
<accession>A0A430K5N5</accession>
<dbReference type="GO" id="GO:0016787">
    <property type="term" value="F:hydrolase activity"/>
    <property type="evidence" value="ECO:0007669"/>
    <property type="project" value="UniProtKB-KW"/>
</dbReference>
<dbReference type="InterPro" id="IPR000073">
    <property type="entry name" value="AB_hydrolase_1"/>
</dbReference>
<keyword evidence="3" id="KW-0378">Hydrolase</keyword>
<name>A0A430K5N5_9FLAO</name>
<dbReference type="RefSeq" id="WP_126161051.1">
    <property type="nucleotide sequence ID" value="NZ_RQPJ01000002.1"/>
</dbReference>
<keyword evidence="4" id="KW-1185">Reference proteome</keyword>
<evidence type="ECO:0000313" key="3">
    <source>
        <dbReference type="EMBL" id="RTE54319.1"/>
    </source>
</evidence>
<gene>
    <name evidence="3" type="ORF">EHW67_03890</name>
</gene>
<comment type="similarity">
    <text evidence="1">Belongs to the AB hydrolase superfamily.</text>
</comment>
<evidence type="ECO:0000259" key="2">
    <source>
        <dbReference type="Pfam" id="PF12697"/>
    </source>
</evidence>
<dbReference type="Gene3D" id="3.40.50.1820">
    <property type="entry name" value="alpha/beta hydrolase"/>
    <property type="match status" value="1"/>
</dbReference>
<sequence length="269" mass="30467">MDVLKRNNVQIFGNGPEVIMFAHGFGCDQGMWRYITPAFEKEYQIVLFDYVGCGKSDIGKYAEARYGSLEGYALDIIEICQELKLKDVILVAHSVSSMIGMLASIREPHLFKSLVLVCPSPCYINKPGYYGGFEEKDLEDLMDVMDNNYVGWASFLAPVVMKNSDKPELTKELETSFCSMDKEITANFARVTFFSDNRADLKKVLVPSLILQCAEDDIASKEVGQYVHRELKESEISYMEATGHCPHMSHPDETIKCIQEYLETQDCLK</sequence>
<evidence type="ECO:0000256" key="1">
    <source>
        <dbReference type="ARBA" id="ARBA00008645"/>
    </source>
</evidence>
<dbReference type="EMBL" id="RQPJ01000002">
    <property type="protein sequence ID" value="RTE54319.1"/>
    <property type="molecule type" value="Genomic_DNA"/>
</dbReference>
<protein>
    <submittedName>
        <fullName evidence="3">Alpha/beta hydrolase</fullName>
    </submittedName>
</protein>
<dbReference type="Proteomes" id="UP000267585">
    <property type="component" value="Unassembled WGS sequence"/>
</dbReference>